<dbReference type="GO" id="GO:0006426">
    <property type="term" value="P:glycyl-tRNA aminoacylation"/>
    <property type="evidence" value="ECO:0007669"/>
    <property type="project" value="TreeGrafter"/>
</dbReference>
<protein>
    <recommendedName>
        <fullName evidence="2">Glycine--tRNA ligase</fullName>
    </recommendedName>
</protein>
<dbReference type="GO" id="GO:0004820">
    <property type="term" value="F:glycine-tRNA ligase activity"/>
    <property type="evidence" value="ECO:0007669"/>
    <property type="project" value="TreeGrafter"/>
</dbReference>
<dbReference type="SUPFAM" id="SSF55681">
    <property type="entry name" value="Class II aaRS and biotin synthetases"/>
    <property type="match status" value="1"/>
</dbReference>
<name>A0A381YED0_9ZZZZ</name>
<dbReference type="PANTHER" id="PTHR10745:SF0">
    <property type="entry name" value="GLYCINE--TRNA LIGASE"/>
    <property type="match status" value="1"/>
</dbReference>
<dbReference type="InterPro" id="IPR045864">
    <property type="entry name" value="aa-tRNA-synth_II/BPL/LPL"/>
</dbReference>
<dbReference type="Gene3D" id="3.30.930.10">
    <property type="entry name" value="Bira Bifunctional Protein, Domain 2"/>
    <property type="match status" value="1"/>
</dbReference>
<organism evidence="1">
    <name type="scientific">marine metagenome</name>
    <dbReference type="NCBI Taxonomy" id="408172"/>
    <lineage>
        <taxon>unclassified sequences</taxon>
        <taxon>metagenomes</taxon>
        <taxon>ecological metagenomes</taxon>
    </lineage>
</organism>
<dbReference type="AlphaFoldDB" id="A0A381YED0"/>
<proteinExistence type="predicted"/>
<gene>
    <name evidence="1" type="ORF">METZ01_LOCUS127816</name>
</gene>
<feature type="non-terminal residue" evidence="1">
    <location>
        <position position="93"/>
    </location>
</feature>
<dbReference type="PANTHER" id="PTHR10745">
    <property type="entry name" value="GLYCYL-TRNA SYNTHETASE/DNA POLYMERASE SUBUNIT GAMMA-2"/>
    <property type="match status" value="1"/>
</dbReference>
<reference evidence="1" key="1">
    <citation type="submission" date="2018-05" db="EMBL/GenBank/DDBJ databases">
        <authorList>
            <person name="Lanie J.A."/>
            <person name="Ng W.-L."/>
            <person name="Kazmierczak K.M."/>
            <person name="Andrzejewski T.M."/>
            <person name="Davidsen T.M."/>
            <person name="Wayne K.J."/>
            <person name="Tettelin H."/>
            <person name="Glass J.I."/>
            <person name="Rusch D."/>
            <person name="Podicherti R."/>
            <person name="Tsui H.-C.T."/>
            <person name="Winkler M.E."/>
        </authorList>
    </citation>
    <scope>NUCLEOTIDE SEQUENCE</scope>
</reference>
<sequence>MSDRRVDRLTSLLRRRGIVLPSFELYGGVSGLVDYGPVGARIKRKVMDSWIDHWTSHGDIVEVDSPTITPEPVLVASGHVGEFSDLMAECGAC</sequence>
<accession>A0A381YED0</accession>
<dbReference type="EMBL" id="UINC01017952">
    <property type="protein sequence ID" value="SVA74962.1"/>
    <property type="molecule type" value="Genomic_DNA"/>
</dbReference>
<evidence type="ECO:0008006" key="2">
    <source>
        <dbReference type="Google" id="ProtNLM"/>
    </source>
</evidence>
<evidence type="ECO:0000313" key="1">
    <source>
        <dbReference type="EMBL" id="SVA74962.1"/>
    </source>
</evidence>
<dbReference type="GO" id="GO:0005737">
    <property type="term" value="C:cytoplasm"/>
    <property type="evidence" value="ECO:0007669"/>
    <property type="project" value="TreeGrafter"/>
</dbReference>
<dbReference type="InterPro" id="IPR027031">
    <property type="entry name" value="Gly-tRNA_synthase/POLG2"/>
</dbReference>